<proteinExistence type="predicted"/>
<gene>
    <name evidence="4" type="ORF">NAEGRDRAFT_82099</name>
</gene>
<feature type="coiled-coil region" evidence="1">
    <location>
        <begin position="845"/>
        <end position="872"/>
    </location>
</feature>
<dbReference type="EMBL" id="GG738924">
    <property type="protein sequence ID" value="EFC36880.1"/>
    <property type="molecule type" value="Genomic_DNA"/>
</dbReference>
<feature type="domain" description="Guanylate cyclase" evidence="3">
    <location>
        <begin position="479"/>
        <end position="616"/>
    </location>
</feature>
<dbReference type="InParanoid" id="D2W246"/>
<dbReference type="Gene3D" id="3.30.70.1230">
    <property type="entry name" value="Nucleotide cyclase"/>
    <property type="match status" value="1"/>
</dbReference>
<keyword evidence="1" id="KW-0175">Coiled coil</keyword>
<dbReference type="RefSeq" id="XP_002669624.1">
    <property type="nucleotide sequence ID" value="XM_002669578.1"/>
</dbReference>
<dbReference type="SMART" id="SM00044">
    <property type="entry name" value="CYCc"/>
    <property type="match status" value="1"/>
</dbReference>
<dbReference type="KEGG" id="ngr:NAEGRDRAFT_82099"/>
<keyword evidence="2" id="KW-0812">Transmembrane</keyword>
<feature type="transmembrane region" description="Helical" evidence="2">
    <location>
        <begin position="366"/>
        <end position="399"/>
    </location>
</feature>
<dbReference type="PANTHER" id="PTHR43081:SF1">
    <property type="entry name" value="ADENYLATE CYCLASE, TERMINAL-DIFFERENTIATION SPECIFIC"/>
    <property type="match status" value="1"/>
</dbReference>
<organism evidence="5">
    <name type="scientific">Naegleria gruberi</name>
    <name type="common">Amoeba</name>
    <dbReference type="NCBI Taxonomy" id="5762"/>
    <lineage>
        <taxon>Eukaryota</taxon>
        <taxon>Discoba</taxon>
        <taxon>Heterolobosea</taxon>
        <taxon>Tetramitia</taxon>
        <taxon>Eutetramitia</taxon>
        <taxon>Vahlkampfiidae</taxon>
        <taxon>Naegleria</taxon>
    </lineage>
</organism>
<dbReference type="GO" id="GO:0035556">
    <property type="term" value="P:intracellular signal transduction"/>
    <property type="evidence" value="ECO:0007669"/>
    <property type="project" value="InterPro"/>
</dbReference>
<dbReference type="InterPro" id="IPR001054">
    <property type="entry name" value="A/G_cyclase"/>
</dbReference>
<evidence type="ECO:0000256" key="1">
    <source>
        <dbReference type="SAM" id="Coils"/>
    </source>
</evidence>
<evidence type="ECO:0000313" key="5">
    <source>
        <dbReference type="Proteomes" id="UP000006671"/>
    </source>
</evidence>
<dbReference type="GO" id="GO:0009190">
    <property type="term" value="P:cyclic nucleotide biosynthetic process"/>
    <property type="evidence" value="ECO:0007669"/>
    <property type="project" value="InterPro"/>
</dbReference>
<evidence type="ECO:0000256" key="2">
    <source>
        <dbReference type="SAM" id="Phobius"/>
    </source>
</evidence>
<evidence type="ECO:0000313" key="4">
    <source>
        <dbReference type="EMBL" id="EFC36880.1"/>
    </source>
</evidence>
<protein>
    <submittedName>
        <fullName evidence="4">Predicted protein</fullName>
    </submittedName>
</protein>
<dbReference type="eggNOG" id="ENOG502S5PR">
    <property type="taxonomic scope" value="Eukaryota"/>
</dbReference>
<keyword evidence="2" id="KW-0472">Membrane</keyword>
<dbReference type="AlphaFoldDB" id="D2W246"/>
<name>D2W246_NAEGR</name>
<dbReference type="SUPFAM" id="SSF55073">
    <property type="entry name" value="Nucleotide cyclase"/>
    <property type="match status" value="1"/>
</dbReference>
<dbReference type="PROSITE" id="PS50125">
    <property type="entry name" value="GUANYLATE_CYCLASE_2"/>
    <property type="match status" value="1"/>
</dbReference>
<dbReference type="Gene3D" id="3.30.450.20">
    <property type="entry name" value="PAS domain"/>
    <property type="match status" value="1"/>
</dbReference>
<dbReference type="Proteomes" id="UP000006671">
    <property type="component" value="Unassembled WGS sequence"/>
</dbReference>
<dbReference type="Pfam" id="PF00211">
    <property type="entry name" value="Guanylate_cyc"/>
    <property type="match status" value="1"/>
</dbReference>
<reference evidence="4 5" key="1">
    <citation type="journal article" date="2010" name="Cell">
        <title>The genome of Naegleria gruberi illuminates early eukaryotic versatility.</title>
        <authorList>
            <person name="Fritz-Laylin L.K."/>
            <person name="Prochnik S.E."/>
            <person name="Ginger M.L."/>
            <person name="Dacks J.B."/>
            <person name="Carpenter M.L."/>
            <person name="Field M.C."/>
            <person name="Kuo A."/>
            <person name="Paredez A."/>
            <person name="Chapman J."/>
            <person name="Pham J."/>
            <person name="Shu S."/>
            <person name="Neupane R."/>
            <person name="Cipriano M."/>
            <person name="Mancuso J."/>
            <person name="Tu H."/>
            <person name="Salamov A."/>
            <person name="Lindquist E."/>
            <person name="Shapiro H."/>
            <person name="Lucas S."/>
            <person name="Grigoriev I.V."/>
            <person name="Cande W.Z."/>
            <person name="Fulton C."/>
            <person name="Rokhsar D.S."/>
            <person name="Dawson S.C."/>
        </authorList>
    </citation>
    <scope>NUCLEOTIDE SEQUENCE [LARGE SCALE GENOMIC DNA]</scope>
    <source>
        <strain evidence="4 5">NEG-M</strain>
    </source>
</reference>
<dbReference type="GeneID" id="8856119"/>
<sequence length="960" mass="108661">MNLVQEMVQFLDVATKSSTELSMLFSVQSKYYNDTKGNGSFVEPITRFSTVVAPKLYTYSNSLSMVYYGNDNGDFAFAERSSTGPYLYLSQNIFQDQFSELFKNKTFPASNNIYVFLTNDYFEPYLQKSNTVFRILYNSTYDPRVRPWYTATESLEKGKPVWSNVFVDVNGNLSIAASLVLNNLNSIKPSFKEVIGVHVIFKKIQTYLLGLYSYTNNLMILMENNGNLLTSNEDSFPLTYSNLSRVNISSFTSATKFSKEEKSFWGLSNEKLDLIEKISNVMVSNNLLDKRFNGTVPCTSETFQATQVADIPDQFCILNRFVAIKQYNTSTSFVSVSRLIDACGMDFYFIVSRTYYSFADVLVDHYVGLLVVLVVTVLIGTLAVLALTSCISYSLFFVSRKLYYISKLRQGDKPKQSLAYKAQRAINMIFYEVHTLQKCLDSVERANSSFIKYIPRSVVKFIVEGSSSAKLGMINAEITIVFTDLANFTNISESLSIHNLLLVISRYFEVVTSNVQECGGIIDKYIGDGCMALFNTPYQPVTHHAEHACKAAIKIVKGLKKLNKEMEEIYKMKLPTEISARVGVNTGSALIGNIGTHDRLNFTAVGDCVNVSSRLESLNRMYGTKILIGEGSVSTFKGIDKLRGETKDHFSTMLDQREFSLSDLSQKMMNLVEFQVATPKTHESVAAQASADLGKEMSFSSSSNNLKATSTSSSQDTSLPQVVTYFIDTICLKGKNQPVPVFAVQCDRKLATSEQIYIEKMLDLVRRELLEEKRLKDVIHLLRSLMLFFEENQLTDSPVFREHNTDHYEFKFGEEIHTPISSINGEKTEEEISTNVEGDPYPVIYKAISKLKERLELTLMEHEAKKRKVQINKKRSLLTALSIDTRSKSDPLIHPILPIIPDFSTTSLLEENNNIETVENSESTPTMAKYEYYRQMALMENENRRSSMKLDDFALVLHEK</sequence>
<dbReference type="OMA" id="GNIGTHD"/>
<dbReference type="OrthoDB" id="194468at2759"/>
<dbReference type="CDD" id="cd07302">
    <property type="entry name" value="CHD"/>
    <property type="match status" value="1"/>
</dbReference>
<dbReference type="PANTHER" id="PTHR43081">
    <property type="entry name" value="ADENYLATE CYCLASE, TERMINAL-DIFFERENTIATION SPECIFIC-RELATED"/>
    <property type="match status" value="1"/>
</dbReference>
<accession>D2W246</accession>
<dbReference type="InterPro" id="IPR029787">
    <property type="entry name" value="Nucleotide_cyclase"/>
</dbReference>
<keyword evidence="2" id="KW-1133">Transmembrane helix</keyword>
<evidence type="ECO:0000259" key="3">
    <source>
        <dbReference type="PROSITE" id="PS50125"/>
    </source>
</evidence>
<keyword evidence="5" id="KW-1185">Reference proteome</keyword>
<dbReference type="InterPro" id="IPR050697">
    <property type="entry name" value="Adenylyl/Guanylyl_Cyclase_3/4"/>
</dbReference>
<dbReference type="VEuPathDB" id="AmoebaDB:NAEGRDRAFT_82099"/>